<dbReference type="HOGENOM" id="CLU_1581232_0_0_1"/>
<dbReference type="Proteomes" id="UP000004994">
    <property type="component" value="Chromosome 3"/>
</dbReference>
<dbReference type="EnsemblPlants" id="Solyc03g046330.1.1">
    <property type="protein sequence ID" value="Solyc03g046330.1.1"/>
    <property type="gene ID" value="Solyc03g046330.1"/>
</dbReference>
<accession>K4BGE3</accession>
<reference evidence="1" key="2">
    <citation type="submission" date="2015-06" db="UniProtKB">
        <authorList>
            <consortium name="EnsemblPlants"/>
        </authorList>
    </citation>
    <scope>IDENTIFICATION</scope>
    <source>
        <strain evidence="1">cv. Heinz 1706</strain>
    </source>
</reference>
<protein>
    <submittedName>
        <fullName evidence="1">Uncharacterized protein</fullName>
    </submittedName>
</protein>
<sequence length="169" mass="18351">MIKNFLNVGLGLLLSEGVVISREPYVPKVKRDEAVPIHTTVVDFAFQVVPLLYPVVLIKLSRYCDPLISTLCLNGFPENGGMVALKEDMAEIISKENVGYLRAHGVMVIRVQCPSNIDASISLESLSIHVSLSDSPRGLKEFSSLSIDMEYYGTTTAGHDEGGKLGGKV</sequence>
<dbReference type="PaxDb" id="4081-Solyc03g046330.1.1"/>
<evidence type="ECO:0000313" key="2">
    <source>
        <dbReference type="Proteomes" id="UP000004994"/>
    </source>
</evidence>
<reference evidence="1" key="1">
    <citation type="journal article" date="2012" name="Nature">
        <title>The tomato genome sequence provides insights into fleshy fruit evolution.</title>
        <authorList>
            <consortium name="Tomato Genome Consortium"/>
        </authorList>
    </citation>
    <scope>NUCLEOTIDE SEQUENCE [LARGE SCALE GENOMIC DNA]</scope>
    <source>
        <strain evidence="1">cv. Heinz 1706</strain>
    </source>
</reference>
<name>K4BGE3_SOLLC</name>
<keyword evidence="2" id="KW-1185">Reference proteome</keyword>
<dbReference type="AlphaFoldDB" id="K4BGE3"/>
<dbReference type="Gramene" id="Solyc03g046330.1.1">
    <property type="protein sequence ID" value="Solyc03g046330.1.1"/>
    <property type="gene ID" value="Solyc03g046330.1"/>
</dbReference>
<evidence type="ECO:0000313" key="1">
    <source>
        <dbReference type="EnsemblPlants" id="Solyc03g046330.1.1"/>
    </source>
</evidence>
<organism evidence="1">
    <name type="scientific">Solanum lycopersicum</name>
    <name type="common">Tomato</name>
    <name type="synonym">Lycopersicon esculentum</name>
    <dbReference type="NCBI Taxonomy" id="4081"/>
    <lineage>
        <taxon>Eukaryota</taxon>
        <taxon>Viridiplantae</taxon>
        <taxon>Streptophyta</taxon>
        <taxon>Embryophyta</taxon>
        <taxon>Tracheophyta</taxon>
        <taxon>Spermatophyta</taxon>
        <taxon>Magnoliopsida</taxon>
        <taxon>eudicotyledons</taxon>
        <taxon>Gunneridae</taxon>
        <taxon>Pentapetalae</taxon>
        <taxon>asterids</taxon>
        <taxon>lamiids</taxon>
        <taxon>Solanales</taxon>
        <taxon>Solanaceae</taxon>
        <taxon>Solanoideae</taxon>
        <taxon>Solaneae</taxon>
        <taxon>Solanum</taxon>
        <taxon>Solanum subgen. Lycopersicon</taxon>
    </lineage>
</organism>
<dbReference type="InParanoid" id="K4BGE3"/>
<proteinExistence type="predicted"/>